<dbReference type="OrthoDB" id="9987373at2759"/>
<feature type="domain" description="ZP" evidence="4">
    <location>
        <begin position="521"/>
        <end position="764"/>
    </location>
</feature>
<name>A0A437CF67_ORYJA</name>
<evidence type="ECO:0000313" key="6">
    <source>
        <dbReference type="Proteomes" id="UP000283210"/>
    </source>
</evidence>
<dbReference type="InterPro" id="IPR014853">
    <property type="entry name" value="VWF/SSPO/ZAN-like_Cys-rich_dom"/>
</dbReference>
<evidence type="ECO:0000256" key="2">
    <source>
        <dbReference type="ARBA" id="ARBA00023157"/>
    </source>
</evidence>
<proteinExistence type="predicted"/>
<dbReference type="Pfam" id="PF00100">
    <property type="entry name" value="Zona_pellucida"/>
    <property type="match status" value="1"/>
</dbReference>
<keyword evidence="2" id="KW-1015">Disulfide bond</keyword>
<sequence>MLLPLLLALLHLAGAQQTFGSASQLDISTCPITFYGKTYRRVYVNFTSENFLVCFGGFFSPNSADDCLLATPPDSQHAKLELFRRIPILETLIHSSLPSIRSSMDCFTGFSLQHGGQPTSLALVSFGRRSALYLYTTAVGTVVSGTRVKTVKVTNTPGNKQIRGYLDTSGCFYSGVIYKPGSQVNSPETCLFLNCSEDVGLQVSACGPLERCQGNGSCIEVPPQTPIQRSTCSVVGPAVLDFHGGLNFVEDRCSYALLSAPDLQIVATFQERRRKDVSFLDGLILQMGRSDVRINLDPGGRVRLNNLTMVLNSSAQRVYGVEISKDQTGVTVQVSRSNLTATAFFNGDSVQLHLAGPAVPSVGGLCGNASVSLGELRVPELSSTSCETRYSDAVDTSINCTTMSEHCDLLKGALFSSCTTDPEPYITACRDVLCKYPDLDGLRCQFLEVYARACSQSNSAALQDWRSKAECSPPVAPCQDRTCGPNEFCSETRPGGQTRCLCRALFASKYLGRNTLGGSAVCRQNSASLTLVGCLLEDKGINYTRLHLNDPACRGHVDEQTHTVTFSFNSSSSCGAEVWTNSSHVIYKNTIRGQDGSSDVTNHVDFSCAQPRPGVQTVAFSVRGSTVVQLATSGSWNYSLTLKAFTDAERSQAVQPSTELPLDQRIWVELRTNGLEETAVVMVMDSCWATDNGTSRYELIRDGCASPTDQTVQVERNGQSDSSVFSFKMFGFSESSGDVFLHCRLQLCFRQKSCSPVSPAHKRLTAALLSKTNAAELRNADHSGLNVDLLPSPSRTREVIPSGTIDGSADLPDVFGSDLHDHFWDMLKKEDSEDLNTDVTP</sequence>
<evidence type="ECO:0000259" key="4">
    <source>
        <dbReference type="PROSITE" id="PS51034"/>
    </source>
</evidence>
<organism evidence="5 6">
    <name type="scientific">Oryzias javanicus</name>
    <name type="common">Javanese ricefish</name>
    <name type="synonym">Aplocheilus javanicus</name>
    <dbReference type="NCBI Taxonomy" id="123683"/>
    <lineage>
        <taxon>Eukaryota</taxon>
        <taxon>Metazoa</taxon>
        <taxon>Chordata</taxon>
        <taxon>Craniata</taxon>
        <taxon>Vertebrata</taxon>
        <taxon>Euteleostomi</taxon>
        <taxon>Actinopterygii</taxon>
        <taxon>Neopterygii</taxon>
        <taxon>Teleostei</taxon>
        <taxon>Neoteleostei</taxon>
        <taxon>Acanthomorphata</taxon>
        <taxon>Ovalentaria</taxon>
        <taxon>Atherinomorphae</taxon>
        <taxon>Beloniformes</taxon>
        <taxon>Adrianichthyidae</taxon>
        <taxon>Oryziinae</taxon>
        <taxon>Oryzias</taxon>
    </lineage>
</organism>
<dbReference type="PROSITE" id="PS51034">
    <property type="entry name" value="ZP_2"/>
    <property type="match status" value="1"/>
</dbReference>
<dbReference type="EMBL" id="CM012454">
    <property type="protein sequence ID" value="RVE60904.1"/>
    <property type="molecule type" value="Genomic_DNA"/>
</dbReference>
<reference evidence="5 6" key="1">
    <citation type="submission" date="2018-11" db="EMBL/GenBank/DDBJ databases">
        <authorList>
            <person name="Lopez-Roques C."/>
            <person name="Donnadieu C."/>
            <person name="Bouchez O."/>
            <person name="Klopp C."/>
            <person name="Cabau C."/>
            <person name="Zahm M."/>
        </authorList>
    </citation>
    <scope>NUCLEOTIDE SEQUENCE [LARGE SCALE GENOMIC DNA]</scope>
    <source>
        <strain evidence="5">RS831</strain>
        <tissue evidence="5">Whole body</tissue>
    </source>
</reference>
<dbReference type="Pfam" id="PF23344">
    <property type="entry name" value="ZP-N"/>
    <property type="match status" value="1"/>
</dbReference>
<evidence type="ECO:0000256" key="3">
    <source>
        <dbReference type="SAM" id="SignalP"/>
    </source>
</evidence>
<reference evidence="5 6" key="2">
    <citation type="submission" date="2019-01" db="EMBL/GenBank/DDBJ databases">
        <title>A chromosome length genome reference of the Java medaka (oryzias javanicus).</title>
        <authorList>
            <person name="Herpin A."/>
            <person name="Takehana Y."/>
            <person name="Naruse K."/>
            <person name="Ansai S."/>
            <person name="Kawaguchi M."/>
        </authorList>
    </citation>
    <scope>NUCLEOTIDE SEQUENCE [LARGE SCALE GENOMIC DNA]</scope>
    <source>
        <strain evidence="5">RS831</strain>
        <tissue evidence="5">Whole body</tissue>
    </source>
</reference>
<keyword evidence="1 3" id="KW-0732">Signal</keyword>
<dbReference type="PANTHER" id="PTHR14002:SF50">
    <property type="entry name" value="ALPHA-TECTORIN-LIKE-RELATED"/>
    <property type="match status" value="1"/>
</dbReference>
<dbReference type="SMART" id="SM00832">
    <property type="entry name" value="C8"/>
    <property type="match status" value="1"/>
</dbReference>
<accession>A0A437CF67</accession>
<evidence type="ECO:0000256" key="1">
    <source>
        <dbReference type="ARBA" id="ARBA00022729"/>
    </source>
</evidence>
<dbReference type="Gene3D" id="2.60.40.4100">
    <property type="entry name" value="Zona pellucida, ZP-C domain"/>
    <property type="match status" value="1"/>
</dbReference>
<evidence type="ECO:0000313" key="5">
    <source>
        <dbReference type="EMBL" id="RVE60904.1"/>
    </source>
</evidence>
<dbReference type="InterPro" id="IPR001507">
    <property type="entry name" value="ZP_dom"/>
</dbReference>
<dbReference type="InterPro" id="IPR055355">
    <property type="entry name" value="ZP-C"/>
</dbReference>
<dbReference type="InterPro" id="IPR055356">
    <property type="entry name" value="ZP-N"/>
</dbReference>
<dbReference type="AlphaFoldDB" id="A0A437CF67"/>
<dbReference type="PANTHER" id="PTHR14002">
    <property type="entry name" value="ENDOGLIN/TGF-BETA RECEPTOR TYPE III"/>
    <property type="match status" value="1"/>
</dbReference>
<dbReference type="Gene3D" id="2.60.40.3210">
    <property type="entry name" value="Zona pellucida, ZP-N domain"/>
    <property type="match status" value="1"/>
</dbReference>
<dbReference type="Pfam" id="PF08742">
    <property type="entry name" value="C8"/>
    <property type="match status" value="1"/>
</dbReference>
<gene>
    <name evidence="5" type="ORF">OJAV_G00186050</name>
</gene>
<feature type="signal peptide" evidence="3">
    <location>
        <begin position="1"/>
        <end position="15"/>
    </location>
</feature>
<keyword evidence="6" id="KW-1185">Reference proteome</keyword>
<dbReference type="InterPro" id="IPR042235">
    <property type="entry name" value="ZP-C_dom"/>
</dbReference>
<dbReference type="Proteomes" id="UP000283210">
    <property type="component" value="Chromosome 18"/>
</dbReference>
<feature type="chain" id="PRO_5019407339" description="ZP domain-containing protein" evidence="3">
    <location>
        <begin position="16"/>
        <end position="841"/>
    </location>
</feature>
<dbReference type="SMART" id="SM00241">
    <property type="entry name" value="ZP"/>
    <property type="match status" value="1"/>
</dbReference>
<protein>
    <recommendedName>
        <fullName evidence="4">ZP domain-containing protein</fullName>
    </recommendedName>
</protein>